<evidence type="ECO:0000256" key="4">
    <source>
        <dbReference type="PROSITE-ProRule" id="PRU00409"/>
    </source>
</evidence>
<dbReference type="PANTHER" id="PTHR43585">
    <property type="entry name" value="FUMIPYRROLE BIOSYNTHESIS PROTEIN C"/>
    <property type="match status" value="1"/>
</dbReference>
<evidence type="ECO:0000256" key="2">
    <source>
        <dbReference type="ARBA" id="ARBA00022741"/>
    </source>
</evidence>
<dbReference type="GO" id="GO:0046872">
    <property type="term" value="F:metal ion binding"/>
    <property type="evidence" value="ECO:0007669"/>
    <property type="project" value="InterPro"/>
</dbReference>
<dbReference type="Proteomes" id="UP000553343">
    <property type="component" value="Unassembled WGS sequence"/>
</dbReference>
<dbReference type="GO" id="GO:0016874">
    <property type="term" value="F:ligase activity"/>
    <property type="evidence" value="ECO:0007669"/>
    <property type="project" value="UniProtKB-KW"/>
</dbReference>
<evidence type="ECO:0000256" key="3">
    <source>
        <dbReference type="ARBA" id="ARBA00022840"/>
    </source>
</evidence>
<name>A0A850TB17_9BACT</name>
<gene>
    <name evidence="6" type="ORF">HXW94_12515</name>
</gene>
<dbReference type="PANTHER" id="PTHR43585:SF2">
    <property type="entry name" value="ATP-GRASP ENZYME FSQD"/>
    <property type="match status" value="1"/>
</dbReference>
<dbReference type="Gene3D" id="3.40.50.20">
    <property type="match status" value="1"/>
</dbReference>
<dbReference type="Pfam" id="PF13535">
    <property type="entry name" value="ATP-grasp_4"/>
    <property type="match status" value="1"/>
</dbReference>
<accession>A0A850TB17</accession>
<dbReference type="InterPro" id="IPR013815">
    <property type="entry name" value="ATP_grasp_subdomain_1"/>
</dbReference>
<keyword evidence="3 4" id="KW-0067">ATP-binding</keyword>
<dbReference type="SUPFAM" id="SSF56059">
    <property type="entry name" value="Glutathione synthetase ATP-binding domain-like"/>
    <property type="match status" value="1"/>
</dbReference>
<organism evidence="6 7">
    <name type="scientific">Desulfobacter latus</name>
    <dbReference type="NCBI Taxonomy" id="2292"/>
    <lineage>
        <taxon>Bacteria</taxon>
        <taxon>Pseudomonadati</taxon>
        <taxon>Thermodesulfobacteriota</taxon>
        <taxon>Desulfobacteria</taxon>
        <taxon>Desulfobacterales</taxon>
        <taxon>Desulfobacteraceae</taxon>
        <taxon>Desulfobacter</taxon>
    </lineage>
</organism>
<comment type="caution">
    <text evidence="6">The sequence shown here is derived from an EMBL/GenBank/DDBJ whole genome shotgun (WGS) entry which is preliminary data.</text>
</comment>
<keyword evidence="7" id="KW-1185">Reference proteome</keyword>
<dbReference type="GO" id="GO:0005524">
    <property type="term" value="F:ATP binding"/>
    <property type="evidence" value="ECO:0007669"/>
    <property type="project" value="UniProtKB-UniRule"/>
</dbReference>
<protein>
    <submittedName>
        <fullName evidence="6">ATP-grasp domain-containing protein</fullName>
    </submittedName>
</protein>
<feature type="domain" description="ATP-grasp" evidence="5">
    <location>
        <begin position="114"/>
        <end position="307"/>
    </location>
</feature>
<dbReference type="AlphaFoldDB" id="A0A850TB17"/>
<proteinExistence type="predicted"/>
<dbReference type="RefSeq" id="WP_178367253.1">
    <property type="nucleotide sequence ID" value="NZ_JACADJ010000046.1"/>
</dbReference>
<reference evidence="6 7" key="1">
    <citation type="submission" date="2020-06" db="EMBL/GenBank/DDBJ databases">
        <title>High-quality draft genome of sulfate reducer Desulfobacter latus type strain AcrS2 isolated from marine sediment.</title>
        <authorList>
            <person name="Hoppe M."/>
            <person name="Larsen C.K."/>
            <person name="Marshall I.P.G."/>
            <person name="Schramm A."/>
            <person name="Marietou A.G."/>
        </authorList>
    </citation>
    <scope>NUCLEOTIDE SEQUENCE [LARGE SCALE GENOMIC DNA]</scope>
    <source>
        <strain evidence="6 7">AcRS2</strain>
    </source>
</reference>
<dbReference type="EMBL" id="JACADJ010000046">
    <property type="protein sequence ID" value="NWH05798.1"/>
    <property type="molecule type" value="Genomic_DNA"/>
</dbReference>
<dbReference type="Gene3D" id="3.30.1490.20">
    <property type="entry name" value="ATP-grasp fold, A domain"/>
    <property type="match status" value="1"/>
</dbReference>
<sequence>MPDPNKKPVALVLGGTSPHAELLRLLKNRGFWTILIDFYENPPAKHAADDHLQESTLDKTKVLEIARKCNAALVISTCIDQANVTACYALENLGKFSPYDYKTAVSVSNKIEMKSKMITGGIPTSKFIQVSEIDAADWSMLKFPLIVKPSDSNSSKGVRRCDTNEMVSRYLKEAIALSRTNQAVVEEFKEGREIAFDSYLLNGKVHILITRERRKIIGFGDQIQQIYGSFWPANLSDEIEAKLIAVGEKIGTVFGLDNTPLMVQTIVHNNEVNVIEFAPRIGGGENYRIIQMATGFNLIDAAIDSFLDVKPVLNFHKTNRIFLDKYLYVSPSQFGKIQGLQELLEQKMIECYDVYKSFGAVVTKEISSNNRVGSFIVSADKQETGIDKIQNVMGKIEVFDIKGDPILIKSI</sequence>
<keyword evidence="1" id="KW-0436">Ligase</keyword>
<dbReference type="InterPro" id="IPR052032">
    <property type="entry name" value="ATP-dep_AA_Ligase"/>
</dbReference>
<dbReference type="PROSITE" id="PS50975">
    <property type="entry name" value="ATP_GRASP"/>
    <property type="match status" value="1"/>
</dbReference>
<dbReference type="Gene3D" id="3.30.470.20">
    <property type="entry name" value="ATP-grasp fold, B domain"/>
    <property type="match status" value="1"/>
</dbReference>
<keyword evidence="2 4" id="KW-0547">Nucleotide-binding</keyword>
<evidence type="ECO:0000256" key="1">
    <source>
        <dbReference type="ARBA" id="ARBA00022598"/>
    </source>
</evidence>
<dbReference type="InterPro" id="IPR011761">
    <property type="entry name" value="ATP-grasp"/>
</dbReference>
<evidence type="ECO:0000259" key="5">
    <source>
        <dbReference type="PROSITE" id="PS50975"/>
    </source>
</evidence>
<evidence type="ECO:0000313" key="6">
    <source>
        <dbReference type="EMBL" id="NWH05798.1"/>
    </source>
</evidence>
<evidence type="ECO:0000313" key="7">
    <source>
        <dbReference type="Proteomes" id="UP000553343"/>
    </source>
</evidence>